<feature type="transmembrane region" description="Helical" evidence="7">
    <location>
        <begin position="366"/>
        <end position="389"/>
    </location>
</feature>
<evidence type="ECO:0000256" key="2">
    <source>
        <dbReference type="ARBA" id="ARBA00022448"/>
    </source>
</evidence>
<sequence>MNVTPTNTPRERQVATLVMACVGMFVAYLPVTTVSVSLPAIQSALHASTSQLTWVSSAFQLPMAALILTAGVFGDVHGRRKVYLAGLAMAGVGAAVALSAQSVEVLWVGQACAGVGAAALLPSTLALISHAVPDPRKRATFVGLWAASLMAALAVGPMIAGVILDHTSWRWIFLPTVPVAVITLAVAFPLVTDSRAPGDRRLDWPGQITAAVAISALVYGVIEGGASSFTEGRVVAALSLAAAGVVAFVLAERRSPSPMLDLSLFRSAAFSATTLIAMITFLGLIGFFFVLSLYFGMVQRLDTLHAGYRLLVVCVTSLVVGAAAGRLMHRISPRLMITTGLLAAVGALLALTSIDADTSFGGMAWRLAVLGVGLGMVITPMTATAVAAVPHHLAGMASAGNNAFRQVGGVLGPAVLGTLLTTKSVDALPGHLREAGITGAQAQQITGVADADGLGAVARMDLGGNTGRAMGALSESFLDGLHLCLIVAASLTLLAALVGAVLLRTPRQATKTVTGGARHAAPDDAETVVEEEPEPVLVGAHTQGRSQEHRHLEGALGLATAAEAVVPDGGSGPVLHGRIRDAAGAAVEGATLTLISSGGRQLGRTVARTEGRYRLDAPAAGSYVLIAAAQGHQPQASTVMVGGEPLSHDVLLATNSGLVGTVLTAGGGEPVEGATVAVTDVRGRALATETTDASGAFAFGELPEGDLTVVVTAAGFRPAALPVHVFGPRLARLDVALWPGAALRGTVRAGADRRPLTDARVTLLDKEGNVVGTAITGPDGGYAFADLDAGDYSVIAAGYPSVAVPVAVTSPEHEFDVELAHSES</sequence>
<gene>
    <name evidence="9" type="ORF">AB0E89_20605</name>
</gene>
<dbReference type="SUPFAM" id="SSF49464">
    <property type="entry name" value="Carboxypeptidase regulatory domain-like"/>
    <property type="match status" value="2"/>
</dbReference>
<evidence type="ECO:0000313" key="10">
    <source>
        <dbReference type="Proteomes" id="UP001550739"/>
    </source>
</evidence>
<dbReference type="Gene3D" id="2.60.40.1120">
    <property type="entry name" value="Carboxypeptidase-like, regulatory domain"/>
    <property type="match status" value="2"/>
</dbReference>
<feature type="transmembrane region" description="Helical" evidence="7">
    <location>
        <begin position="169"/>
        <end position="192"/>
    </location>
</feature>
<name>A0ABV2ZK42_9ACTN</name>
<feature type="transmembrane region" description="Helical" evidence="7">
    <location>
        <begin position="106"/>
        <end position="128"/>
    </location>
</feature>
<feature type="transmembrane region" description="Helical" evidence="7">
    <location>
        <begin position="480"/>
        <end position="503"/>
    </location>
</feature>
<comment type="caution">
    <text evidence="9">The sequence shown here is derived from an EMBL/GenBank/DDBJ whole genome shotgun (WGS) entry which is preliminary data.</text>
</comment>
<dbReference type="InterPro" id="IPR013783">
    <property type="entry name" value="Ig-like_fold"/>
</dbReference>
<feature type="transmembrane region" description="Helical" evidence="7">
    <location>
        <begin position="272"/>
        <end position="295"/>
    </location>
</feature>
<evidence type="ECO:0000256" key="4">
    <source>
        <dbReference type="ARBA" id="ARBA00022989"/>
    </source>
</evidence>
<dbReference type="SUPFAM" id="SSF103473">
    <property type="entry name" value="MFS general substrate transporter"/>
    <property type="match status" value="1"/>
</dbReference>
<evidence type="ECO:0000256" key="1">
    <source>
        <dbReference type="ARBA" id="ARBA00004651"/>
    </source>
</evidence>
<keyword evidence="3 7" id="KW-0812">Transmembrane</keyword>
<dbReference type="Gene3D" id="1.20.1250.20">
    <property type="entry name" value="MFS general substrate transporter like domains"/>
    <property type="match status" value="1"/>
</dbReference>
<evidence type="ECO:0000256" key="6">
    <source>
        <dbReference type="ARBA" id="ARBA00023251"/>
    </source>
</evidence>
<feature type="transmembrane region" description="Helical" evidence="7">
    <location>
        <begin position="82"/>
        <end position="100"/>
    </location>
</feature>
<dbReference type="Pfam" id="PF13620">
    <property type="entry name" value="CarboxypepD_reg"/>
    <property type="match status" value="3"/>
</dbReference>
<feature type="transmembrane region" description="Helical" evidence="7">
    <location>
        <begin position="335"/>
        <end position="354"/>
    </location>
</feature>
<dbReference type="Pfam" id="PF07690">
    <property type="entry name" value="MFS_1"/>
    <property type="match status" value="1"/>
</dbReference>
<dbReference type="InterPro" id="IPR008969">
    <property type="entry name" value="CarboxyPept-like_regulatory"/>
</dbReference>
<dbReference type="Gene3D" id="2.60.40.10">
    <property type="entry name" value="Immunoglobulins"/>
    <property type="match status" value="1"/>
</dbReference>
<feature type="transmembrane region" description="Helical" evidence="7">
    <location>
        <begin position="234"/>
        <end position="251"/>
    </location>
</feature>
<keyword evidence="5 7" id="KW-0472">Membrane</keyword>
<protein>
    <submittedName>
        <fullName evidence="9">MFS transporter</fullName>
    </submittedName>
</protein>
<dbReference type="PANTHER" id="PTHR42718:SF9">
    <property type="entry name" value="MAJOR FACILITATOR SUPERFAMILY MULTIDRUG TRANSPORTER MFSC"/>
    <property type="match status" value="1"/>
</dbReference>
<keyword evidence="4 7" id="KW-1133">Transmembrane helix</keyword>
<feature type="transmembrane region" description="Helical" evidence="7">
    <location>
        <begin position="307"/>
        <end position="328"/>
    </location>
</feature>
<organism evidence="9 10">
    <name type="scientific">Streptomyces sp. 900129855</name>
    <dbReference type="NCBI Taxonomy" id="3155129"/>
    <lineage>
        <taxon>Bacteria</taxon>
        <taxon>Bacillati</taxon>
        <taxon>Actinomycetota</taxon>
        <taxon>Actinomycetes</taxon>
        <taxon>Kitasatosporales</taxon>
        <taxon>Streptomycetaceae</taxon>
        <taxon>Streptomyces</taxon>
    </lineage>
</organism>
<evidence type="ECO:0000259" key="8">
    <source>
        <dbReference type="PROSITE" id="PS50850"/>
    </source>
</evidence>
<dbReference type="InterPro" id="IPR036259">
    <property type="entry name" value="MFS_trans_sf"/>
</dbReference>
<dbReference type="CDD" id="cd17321">
    <property type="entry name" value="MFS_MMR_MDR_like"/>
    <property type="match status" value="1"/>
</dbReference>
<keyword evidence="10" id="KW-1185">Reference proteome</keyword>
<proteinExistence type="predicted"/>
<dbReference type="Proteomes" id="UP001550739">
    <property type="component" value="Unassembled WGS sequence"/>
</dbReference>
<feature type="transmembrane region" description="Helical" evidence="7">
    <location>
        <begin position="140"/>
        <end position="163"/>
    </location>
</feature>
<evidence type="ECO:0000256" key="5">
    <source>
        <dbReference type="ARBA" id="ARBA00023136"/>
    </source>
</evidence>
<comment type="subcellular location">
    <subcellularLocation>
        <location evidence="1">Cell membrane</location>
        <topology evidence="1">Multi-pass membrane protein</topology>
    </subcellularLocation>
</comment>
<evidence type="ECO:0000256" key="7">
    <source>
        <dbReference type="SAM" id="Phobius"/>
    </source>
</evidence>
<dbReference type="SUPFAM" id="SSF49478">
    <property type="entry name" value="Cna protein B-type domain"/>
    <property type="match status" value="1"/>
</dbReference>
<feature type="transmembrane region" description="Helical" evidence="7">
    <location>
        <begin position="51"/>
        <end position="73"/>
    </location>
</feature>
<dbReference type="PANTHER" id="PTHR42718">
    <property type="entry name" value="MAJOR FACILITATOR SUPERFAMILY MULTIDRUG TRANSPORTER MFSC"/>
    <property type="match status" value="1"/>
</dbReference>
<dbReference type="InterPro" id="IPR011701">
    <property type="entry name" value="MFS"/>
</dbReference>
<dbReference type="EMBL" id="JBEZVE010000010">
    <property type="protein sequence ID" value="MEU3782920.1"/>
    <property type="molecule type" value="Genomic_DNA"/>
</dbReference>
<dbReference type="InterPro" id="IPR020846">
    <property type="entry name" value="MFS_dom"/>
</dbReference>
<dbReference type="RefSeq" id="WP_361703839.1">
    <property type="nucleotide sequence ID" value="NZ_JBEZVE010000010.1"/>
</dbReference>
<feature type="domain" description="Major facilitator superfamily (MFS) profile" evidence="8">
    <location>
        <begin position="16"/>
        <end position="507"/>
    </location>
</feature>
<feature type="transmembrane region" description="Helical" evidence="7">
    <location>
        <begin position="12"/>
        <end position="31"/>
    </location>
</feature>
<keyword evidence="2" id="KW-0813">Transport</keyword>
<evidence type="ECO:0000313" key="9">
    <source>
        <dbReference type="EMBL" id="MEU3782920.1"/>
    </source>
</evidence>
<reference evidence="9 10" key="1">
    <citation type="submission" date="2024-06" db="EMBL/GenBank/DDBJ databases">
        <title>The Natural Products Discovery Center: Release of the First 8490 Sequenced Strains for Exploring Actinobacteria Biosynthetic Diversity.</title>
        <authorList>
            <person name="Kalkreuter E."/>
            <person name="Kautsar S.A."/>
            <person name="Yang D."/>
            <person name="Bader C.D."/>
            <person name="Teijaro C.N."/>
            <person name="Fluegel L."/>
            <person name="Davis C.M."/>
            <person name="Simpson J.R."/>
            <person name="Lauterbach L."/>
            <person name="Steele A.D."/>
            <person name="Gui C."/>
            <person name="Meng S."/>
            <person name="Li G."/>
            <person name="Viehrig K."/>
            <person name="Ye F."/>
            <person name="Su P."/>
            <person name="Kiefer A.F."/>
            <person name="Nichols A."/>
            <person name="Cepeda A.J."/>
            <person name="Yan W."/>
            <person name="Fan B."/>
            <person name="Jiang Y."/>
            <person name="Adhikari A."/>
            <person name="Zheng C.-J."/>
            <person name="Schuster L."/>
            <person name="Cowan T.M."/>
            <person name="Smanski M.J."/>
            <person name="Chevrette M.G."/>
            <person name="De Carvalho L.P.S."/>
            <person name="Shen B."/>
        </authorList>
    </citation>
    <scope>NUCLEOTIDE SEQUENCE [LARGE SCALE GENOMIC DNA]</scope>
    <source>
        <strain evidence="9 10">NPDC033843</strain>
    </source>
</reference>
<dbReference type="PROSITE" id="PS50850">
    <property type="entry name" value="MFS"/>
    <property type="match status" value="1"/>
</dbReference>
<accession>A0ABV2ZK42</accession>
<keyword evidence="6" id="KW-0046">Antibiotic resistance</keyword>
<evidence type="ECO:0000256" key="3">
    <source>
        <dbReference type="ARBA" id="ARBA00022692"/>
    </source>
</evidence>